<evidence type="ECO:0000313" key="15">
    <source>
        <dbReference type="Proteomes" id="UP000230750"/>
    </source>
</evidence>
<organism evidence="14 15">
    <name type="scientific">Stichopus japonicus</name>
    <name type="common">Sea cucumber</name>
    <dbReference type="NCBI Taxonomy" id="307972"/>
    <lineage>
        <taxon>Eukaryota</taxon>
        <taxon>Metazoa</taxon>
        <taxon>Echinodermata</taxon>
        <taxon>Eleutherozoa</taxon>
        <taxon>Echinozoa</taxon>
        <taxon>Holothuroidea</taxon>
        <taxon>Aspidochirotacea</taxon>
        <taxon>Aspidochirotida</taxon>
        <taxon>Stichopodidae</taxon>
        <taxon>Apostichopus</taxon>
    </lineage>
</organism>
<dbReference type="GO" id="GO:0008270">
    <property type="term" value="F:zinc ion binding"/>
    <property type="evidence" value="ECO:0007669"/>
    <property type="project" value="UniProtKB-KW"/>
</dbReference>
<feature type="region of interest" description="Disordered" evidence="12">
    <location>
        <begin position="236"/>
        <end position="284"/>
    </location>
</feature>
<feature type="region of interest" description="Disordered" evidence="12">
    <location>
        <begin position="371"/>
        <end position="394"/>
    </location>
</feature>
<evidence type="ECO:0000256" key="1">
    <source>
        <dbReference type="ARBA" id="ARBA00004123"/>
    </source>
</evidence>
<keyword evidence="4" id="KW-0677">Repeat</keyword>
<feature type="domain" description="C2H2-type" evidence="13">
    <location>
        <begin position="96"/>
        <end position="128"/>
    </location>
</feature>
<dbReference type="InterPro" id="IPR013087">
    <property type="entry name" value="Znf_C2H2_type"/>
</dbReference>
<comment type="caution">
    <text evidence="14">The sequence shown here is derived from an EMBL/GenBank/DDBJ whole genome shotgun (WGS) entry which is preliminary data.</text>
</comment>
<keyword evidence="8" id="KW-0238">DNA-binding</keyword>
<gene>
    <name evidence="14" type="ORF">BSL78_06256</name>
</gene>
<keyword evidence="6" id="KW-0862">Zinc</keyword>
<evidence type="ECO:0000256" key="12">
    <source>
        <dbReference type="SAM" id="MobiDB-lite"/>
    </source>
</evidence>
<keyword evidence="7" id="KW-0805">Transcription regulation</keyword>
<dbReference type="AlphaFoldDB" id="A0A2G8L9B2"/>
<keyword evidence="9" id="KW-0804">Transcription</keyword>
<feature type="compositionally biased region" description="Polar residues" evidence="12">
    <location>
        <begin position="324"/>
        <end position="342"/>
    </location>
</feature>
<feature type="region of interest" description="Disordered" evidence="12">
    <location>
        <begin position="298"/>
        <end position="345"/>
    </location>
</feature>
<reference evidence="14 15" key="1">
    <citation type="journal article" date="2017" name="PLoS Biol.">
        <title>The sea cucumber genome provides insights into morphological evolution and visceral regeneration.</title>
        <authorList>
            <person name="Zhang X."/>
            <person name="Sun L."/>
            <person name="Yuan J."/>
            <person name="Sun Y."/>
            <person name="Gao Y."/>
            <person name="Zhang L."/>
            <person name="Li S."/>
            <person name="Dai H."/>
            <person name="Hamel J.F."/>
            <person name="Liu C."/>
            <person name="Yu Y."/>
            <person name="Liu S."/>
            <person name="Lin W."/>
            <person name="Guo K."/>
            <person name="Jin S."/>
            <person name="Xu P."/>
            <person name="Storey K.B."/>
            <person name="Huan P."/>
            <person name="Zhang T."/>
            <person name="Zhou Y."/>
            <person name="Zhang J."/>
            <person name="Lin C."/>
            <person name="Li X."/>
            <person name="Xing L."/>
            <person name="Huo D."/>
            <person name="Sun M."/>
            <person name="Wang L."/>
            <person name="Mercier A."/>
            <person name="Li F."/>
            <person name="Yang H."/>
            <person name="Xiang J."/>
        </authorList>
    </citation>
    <scope>NUCLEOTIDE SEQUENCE [LARGE SCALE GENOMIC DNA]</scope>
    <source>
        <strain evidence="14">Shaxun</strain>
        <tissue evidence="14">Muscle</tissue>
    </source>
</reference>
<evidence type="ECO:0000256" key="5">
    <source>
        <dbReference type="ARBA" id="ARBA00022771"/>
    </source>
</evidence>
<protein>
    <submittedName>
        <fullName evidence="14">Putative transcriptional activator GLI3</fullName>
    </submittedName>
</protein>
<accession>A0A2G8L9B2</accession>
<dbReference type="Gene3D" id="3.30.160.60">
    <property type="entry name" value="Classic Zinc Finger"/>
    <property type="match status" value="5"/>
</dbReference>
<dbReference type="GO" id="GO:0000978">
    <property type="term" value="F:RNA polymerase II cis-regulatory region sequence-specific DNA binding"/>
    <property type="evidence" value="ECO:0007669"/>
    <property type="project" value="TreeGrafter"/>
</dbReference>
<dbReference type="InterPro" id="IPR043359">
    <property type="entry name" value="GLI-like"/>
</dbReference>
<dbReference type="OrthoDB" id="3214149at2759"/>
<dbReference type="PANTHER" id="PTHR45718">
    <property type="entry name" value="TRANSCRIPTIONAL ACTIVATOR CUBITUS INTERRUPTUS"/>
    <property type="match status" value="1"/>
</dbReference>
<feature type="region of interest" description="Disordered" evidence="12">
    <location>
        <begin position="47"/>
        <end position="91"/>
    </location>
</feature>
<dbReference type="SUPFAM" id="SSF57667">
    <property type="entry name" value="beta-beta-alpha zinc fingers"/>
    <property type="match status" value="4"/>
</dbReference>
<evidence type="ECO:0000256" key="4">
    <source>
        <dbReference type="ARBA" id="ARBA00022737"/>
    </source>
</evidence>
<proteinExistence type="inferred from homology"/>
<evidence type="ECO:0000313" key="14">
    <source>
        <dbReference type="EMBL" id="PIK56853.1"/>
    </source>
</evidence>
<dbReference type="PROSITE" id="PS00028">
    <property type="entry name" value="ZINC_FINGER_C2H2_1"/>
    <property type="match status" value="4"/>
</dbReference>
<dbReference type="InterPro" id="IPR056436">
    <property type="entry name" value="Znf-C2H2_ZIC1-5/GLI1-3-like"/>
</dbReference>
<keyword evidence="15" id="KW-1185">Reference proteome</keyword>
<dbReference type="Proteomes" id="UP000230750">
    <property type="component" value="Unassembled WGS sequence"/>
</dbReference>
<dbReference type="PROSITE" id="PS50157">
    <property type="entry name" value="ZINC_FINGER_C2H2_2"/>
    <property type="match status" value="5"/>
</dbReference>
<evidence type="ECO:0000256" key="3">
    <source>
        <dbReference type="ARBA" id="ARBA00022723"/>
    </source>
</evidence>
<dbReference type="FunFam" id="3.30.160.60:FF:000019">
    <property type="entry name" value="GLI family zinc finger 3"/>
    <property type="match status" value="1"/>
</dbReference>
<evidence type="ECO:0000256" key="10">
    <source>
        <dbReference type="ARBA" id="ARBA00023242"/>
    </source>
</evidence>
<name>A0A2G8L9B2_STIJA</name>
<dbReference type="SMART" id="SM00355">
    <property type="entry name" value="ZnF_C2H2"/>
    <property type="match status" value="5"/>
</dbReference>
<feature type="domain" description="C2H2-type" evidence="13">
    <location>
        <begin position="223"/>
        <end position="253"/>
    </location>
</feature>
<feature type="domain" description="C2H2-type" evidence="13">
    <location>
        <begin position="129"/>
        <end position="161"/>
    </location>
</feature>
<sequence>MRPFEVTLVSFEIHASCFLLSSTGAHAGGAQQNLVSSSVDLERKKAQEEEAALLAGSSTVSSTSHDHHHHHKRVPPGQEGDEEGTKDKEEDVPVVTDCEWSMCTRKFQTLEQLVQHINNEHIHNERKEFVCRWTDCIREEKPFKAQYMLVVHMRRHTGEKPHKCTFEGCAKAYSRLENLKTHLRSHTGERPYVCEFQGCTKAFSNASDRAKHQNRTHSNAKPYVCKIPGCTKRYTDPSSLRKHVKTVHGPDAHVTKKMRSDKKDPSSGPKKEDNGSGEPGTPLMVKVEHSPITMKVEVEDGGSSGHACQQERIPNIKGDDLPLQSCSTNSMAGQEYSCSPHNDSGVEVEMNVSTGSVGDLTSIDDEKIQDDQISSNMGPPTEGGQGPVTTASQAGVRCGSPFMVKASRTKGKSTAVTAWLRRSKMCSRYRSYLP</sequence>
<dbReference type="PANTHER" id="PTHR45718:SF4">
    <property type="entry name" value="TRANSCRIPTIONAL ACTIVATOR CUBITUS INTERRUPTUS"/>
    <property type="match status" value="1"/>
</dbReference>
<feature type="compositionally biased region" description="Basic and acidic residues" evidence="12">
    <location>
        <begin position="261"/>
        <end position="274"/>
    </location>
</feature>
<keyword evidence="3" id="KW-0479">Metal-binding</keyword>
<dbReference type="Pfam" id="PF00096">
    <property type="entry name" value="zf-C2H2"/>
    <property type="match status" value="3"/>
</dbReference>
<evidence type="ECO:0000256" key="11">
    <source>
        <dbReference type="PROSITE-ProRule" id="PRU00042"/>
    </source>
</evidence>
<dbReference type="FunFam" id="3.30.160.60:FF:000031">
    <property type="entry name" value="GLI family zinc finger 3"/>
    <property type="match status" value="1"/>
</dbReference>
<evidence type="ECO:0000256" key="9">
    <source>
        <dbReference type="ARBA" id="ARBA00023163"/>
    </source>
</evidence>
<dbReference type="FunFam" id="3.30.160.60:FF:000068">
    <property type="entry name" value="GLI family zinc finger 3"/>
    <property type="match status" value="1"/>
</dbReference>
<dbReference type="InterPro" id="IPR036236">
    <property type="entry name" value="Znf_C2H2_sf"/>
</dbReference>
<feature type="compositionally biased region" description="Low complexity" evidence="12">
    <location>
        <begin position="52"/>
        <end position="63"/>
    </location>
</feature>
<evidence type="ECO:0000256" key="2">
    <source>
        <dbReference type="ARBA" id="ARBA00010831"/>
    </source>
</evidence>
<keyword evidence="5 11" id="KW-0863">Zinc-finger</keyword>
<comment type="similarity">
    <text evidence="2">Belongs to the GLI C2H2-type zinc-finger protein family.</text>
</comment>
<dbReference type="STRING" id="307972.A0A2G8L9B2"/>
<feature type="domain" description="C2H2-type" evidence="13">
    <location>
        <begin position="162"/>
        <end position="191"/>
    </location>
</feature>
<feature type="domain" description="C2H2-type" evidence="13">
    <location>
        <begin position="192"/>
        <end position="222"/>
    </location>
</feature>
<dbReference type="GO" id="GO:0005634">
    <property type="term" value="C:nucleus"/>
    <property type="evidence" value="ECO:0007669"/>
    <property type="project" value="UniProtKB-SubCell"/>
</dbReference>
<evidence type="ECO:0000256" key="6">
    <source>
        <dbReference type="ARBA" id="ARBA00022833"/>
    </source>
</evidence>
<dbReference type="GO" id="GO:0007224">
    <property type="term" value="P:smoothened signaling pathway"/>
    <property type="evidence" value="ECO:0007669"/>
    <property type="project" value="TreeGrafter"/>
</dbReference>
<dbReference type="EMBL" id="MRZV01000162">
    <property type="protein sequence ID" value="PIK56853.1"/>
    <property type="molecule type" value="Genomic_DNA"/>
</dbReference>
<dbReference type="FunFam" id="3.30.160.60:FF:000048">
    <property type="entry name" value="GLI family zinc finger 3"/>
    <property type="match status" value="1"/>
</dbReference>
<evidence type="ECO:0000259" key="13">
    <source>
        <dbReference type="PROSITE" id="PS50157"/>
    </source>
</evidence>
<dbReference type="FunFam" id="3.30.160.60:FF:000036">
    <property type="entry name" value="GLI family zinc finger 3"/>
    <property type="match status" value="1"/>
</dbReference>
<comment type="subcellular location">
    <subcellularLocation>
        <location evidence="1">Nucleus</location>
    </subcellularLocation>
</comment>
<keyword evidence="10" id="KW-0539">Nucleus</keyword>
<evidence type="ECO:0000256" key="7">
    <source>
        <dbReference type="ARBA" id="ARBA00023015"/>
    </source>
</evidence>
<dbReference type="Pfam" id="PF23561">
    <property type="entry name" value="zf-C2H2_15"/>
    <property type="match status" value="1"/>
</dbReference>
<dbReference type="GO" id="GO:0000981">
    <property type="term" value="F:DNA-binding transcription factor activity, RNA polymerase II-specific"/>
    <property type="evidence" value="ECO:0007669"/>
    <property type="project" value="TreeGrafter"/>
</dbReference>
<evidence type="ECO:0000256" key="8">
    <source>
        <dbReference type="ARBA" id="ARBA00023125"/>
    </source>
</evidence>